<evidence type="ECO:0000256" key="6">
    <source>
        <dbReference type="ARBA" id="ARBA00023136"/>
    </source>
</evidence>
<evidence type="ECO:0000256" key="1">
    <source>
        <dbReference type="ARBA" id="ARBA00004173"/>
    </source>
</evidence>
<evidence type="ECO:0000313" key="9">
    <source>
        <dbReference type="Proteomes" id="UP001303160"/>
    </source>
</evidence>
<reference evidence="8" key="2">
    <citation type="submission" date="2023-05" db="EMBL/GenBank/DDBJ databases">
        <authorList>
            <consortium name="Lawrence Berkeley National Laboratory"/>
            <person name="Steindorff A."/>
            <person name="Hensen N."/>
            <person name="Bonometti L."/>
            <person name="Westerberg I."/>
            <person name="Brannstrom I.O."/>
            <person name="Guillou S."/>
            <person name="Cros-Aarteil S."/>
            <person name="Calhoun S."/>
            <person name="Haridas S."/>
            <person name="Kuo A."/>
            <person name="Mondo S."/>
            <person name="Pangilinan J."/>
            <person name="Riley R."/>
            <person name="Labutti K."/>
            <person name="Andreopoulos B."/>
            <person name="Lipzen A."/>
            <person name="Chen C."/>
            <person name="Yanf M."/>
            <person name="Daum C."/>
            <person name="Ng V."/>
            <person name="Clum A."/>
            <person name="Ohm R."/>
            <person name="Martin F."/>
            <person name="Silar P."/>
            <person name="Natvig D."/>
            <person name="Lalanne C."/>
            <person name="Gautier V."/>
            <person name="Ament-Velasquez S.L."/>
            <person name="Kruys A."/>
            <person name="Hutchinson M.I."/>
            <person name="Powell A.J."/>
            <person name="Barry K."/>
            <person name="Miller A.N."/>
            <person name="Grigoriev I.V."/>
            <person name="Debuchy R."/>
            <person name="Gladieux P."/>
            <person name="Thoren M.H."/>
            <person name="Johannesson H."/>
        </authorList>
    </citation>
    <scope>NUCLEOTIDE SEQUENCE</scope>
    <source>
        <strain evidence="8">CBS 315.58</strain>
    </source>
</reference>
<dbReference type="GO" id="GO:0005783">
    <property type="term" value="C:endoplasmic reticulum"/>
    <property type="evidence" value="ECO:0007669"/>
    <property type="project" value="UniProtKB-SubCell"/>
</dbReference>
<evidence type="ECO:0000256" key="5">
    <source>
        <dbReference type="ARBA" id="ARBA00023128"/>
    </source>
</evidence>
<feature type="compositionally biased region" description="Polar residues" evidence="7">
    <location>
        <begin position="75"/>
        <end position="84"/>
    </location>
</feature>
<dbReference type="EMBL" id="MU863993">
    <property type="protein sequence ID" value="KAK4196100.1"/>
    <property type="molecule type" value="Genomic_DNA"/>
</dbReference>
<proteinExistence type="predicted"/>
<dbReference type="InterPro" id="IPR052374">
    <property type="entry name" value="SERAC1"/>
</dbReference>
<name>A0AAN6XB10_9PEZI</name>
<feature type="region of interest" description="Disordered" evidence="7">
    <location>
        <begin position="56"/>
        <end position="84"/>
    </location>
</feature>
<dbReference type="GO" id="GO:0016020">
    <property type="term" value="C:membrane"/>
    <property type="evidence" value="ECO:0007669"/>
    <property type="project" value="UniProtKB-SubCell"/>
</dbReference>
<evidence type="ECO:0000256" key="2">
    <source>
        <dbReference type="ARBA" id="ARBA00004240"/>
    </source>
</evidence>
<reference evidence="8" key="1">
    <citation type="journal article" date="2023" name="Mol. Phylogenet. Evol.">
        <title>Genome-scale phylogeny and comparative genomics of the fungal order Sordariales.</title>
        <authorList>
            <person name="Hensen N."/>
            <person name="Bonometti L."/>
            <person name="Westerberg I."/>
            <person name="Brannstrom I.O."/>
            <person name="Guillou S."/>
            <person name="Cros-Aarteil S."/>
            <person name="Calhoun S."/>
            <person name="Haridas S."/>
            <person name="Kuo A."/>
            <person name="Mondo S."/>
            <person name="Pangilinan J."/>
            <person name="Riley R."/>
            <person name="LaButti K."/>
            <person name="Andreopoulos B."/>
            <person name="Lipzen A."/>
            <person name="Chen C."/>
            <person name="Yan M."/>
            <person name="Daum C."/>
            <person name="Ng V."/>
            <person name="Clum A."/>
            <person name="Steindorff A."/>
            <person name="Ohm R.A."/>
            <person name="Martin F."/>
            <person name="Silar P."/>
            <person name="Natvig D.O."/>
            <person name="Lalanne C."/>
            <person name="Gautier V."/>
            <person name="Ament-Velasquez S.L."/>
            <person name="Kruys A."/>
            <person name="Hutchinson M.I."/>
            <person name="Powell A.J."/>
            <person name="Barry K."/>
            <person name="Miller A.N."/>
            <person name="Grigoriev I.V."/>
            <person name="Debuchy R."/>
            <person name="Gladieux P."/>
            <person name="Hiltunen Thoren M."/>
            <person name="Johannesson H."/>
        </authorList>
    </citation>
    <scope>NUCLEOTIDE SEQUENCE</scope>
    <source>
        <strain evidence="8">CBS 315.58</strain>
    </source>
</reference>
<comment type="caution">
    <text evidence="8">The sequence shown here is derived from an EMBL/GenBank/DDBJ whole genome shotgun (WGS) entry which is preliminary data.</text>
</comment>
<organism evidence="8 9">
    <name type="scientific">Triangularia verruculosa</name>
    <dbReference type="NCBI Taxonomy" id="2587418"/>
    <lineage>
        <taxon>Eukaryota</taxon>
        <taxon>Fungi</taxon>
        <taxon>Dikarya</taxon>
        <taxon>Ascomycota</taxon>
        <taxon>Pezizomycotina</taxon>
        <taxon>Sordariomycetes</taxon>
        <taxon>Sordariomycetidae</taxon>
        <taxon>Sordariales</taxon>
        <taxon>Podosporaceae</taxon>
        <taxon>Triangularia</taxon>
    </lineage>
</organism>
<sequence length="356" mass="39384">MPPQPDDLGTRATKMDTWSNIQATGLTPLYESQDAMMDVVFIHGIAGHPYRTWASSPSPNHHTPGPNEVMWLAGSSPQAHQTPSSNIIEVSESDSGYWPAQLVPTAIPNSRVLTYGYDVEIRHHFPLHPHIAWHDHAKGLVVSLEAARHTEDEKTRPIIFIAHSLGGIIIKEALVYTRGLSAKSRGSLSHIFDSTKTVLFFGTPHRAVDLTEILHDVSRVIGFRINPGVLHAFGPESDWLKNLKEDFTKICKEENWTIYSFLEGSASPTLNRKIVENHSAYLDEPAVEIAVPIWSDHGGMCRFSGLDDPEYRKVEAALCHIVGMIKSDGRSVSGTESSPLPPCLSVRDARVTVTEH</sequence>
<evidence type="ECO:0000256" key="7">
    <source>
        <dbReference type="SAM" id="MobiDB-lite"/>
    </source>
</evidence>
<dbReference type="Proteomes" id="UP001303160">
    <property type="component" value="Unassembled WGS sequence"/>
</dbReference>
<dbReference type="Gene3D" id="3.40.50.1820">
    <property type="entry name" value="alpha/beta hydrolase"/>
    <property type="match status" value="1"/>
</dbReference>
<evidence type="ECO:0000256" key="4">
    <source>
        <dbReference type="ARBA" id="ARBA00022824"/>
    </source>
</evidence>
<evidence type="ECO:0000313" key="8">
    <source>
        <dbReference type="EMBL" id="KAK4196100.1"/>
    </source>
</evidence>
<protein>
    <submittedName>
        <fullName evidence="8">Uncharacterized protein</fullName>
    </submittedName>
</protein>
<keyword evidence="9" id="KW-1185">Reference proteome</keyword>
<keyword evidence="6" id="KW-0472">Membrane</keyword>
<dbReference type="PANTHER" id="PTHR48182:SF2">
    <property type="entry name" value="PROTEIN SERAC1"/>
    <property type="match status" value="1"/>
</dbReference>
<gene>
    <name evidence="8" type="ORF">QBC40DRAFT_287873</name>
</gene>
<dbReference type="GO" id="GO:0005739">
    <property type="term" value="C:mitochondrion"/>
    <property type="evidence" value="ECO:0007669"/>
    <property type="project" value="UniProtKB-SubCell"/>
</dbReference>
<evidence type="ECO:0000256" key="3">
    <source>
        <dbReference type="ARBA" id="ARBA00004370"/>
    </source>
</evidence>
<keyword evidence="4" id="KW-0256">Endoplasmic reticulum</keyword>
<keyword evidence="5" id="KW-0496">Mitochondrion</keyword>
<accession>A0AAN6XB10</accession>
<dbReference type="InterPro" id="IPR029058">
    <property type="entry name" value="AB_hydrolase_fold"/>
</dbReference>
<dbReference type="SUPFAM" id="SSF53474">
    <property type="entry name" value="alpha/beta-Hydrolases"/>
    <property type="match status" value="1"/>
</dbReference>
<dbReference type="PANTHER" id="PTHR48182">
    <property type="entry name" value="PROTEIN SERAC1"/>
    <property type="match status" value="1"/>
</dbReference>
<dbReference type="AlphaFoldDB" id="A0AAN6XB10"/>
<comment type="subcellular location">
    <subcellularLocation>
        <location evidence="2">Endoplasmic reticulum</location>
    </subcellularLocation>
    <subcellularLocation>
        <location evidence="3">Membrane</location>
    </subcellularLocation>
    <subcellularLocation>
        <location evidence="1">Mitochondrion</location>
    </subcellularLocation>
</comment>